<sequence length="65" mass="7811">MFAETVYTIYKSLPEAEKTRFIAMLKKELKVKEKPRKKKASDVKSKEEYLDIVYRILSNRKKRTN</sequence>
<evidence type="ECO:0000313" key="1">
    <source>
        <dbReference type="EMBL" id="MFB9096924.1"/>
    </source>
</evidence>
<keyword evidence="2" id="KW-1185">Reference proteome</keyword>
<protein>
    <submittedName>
        <fullName evidence="1">Uncharacterized protein</fullName>
    </submittedName>
</protein>
<proteinExistence type="predicted"/>
<dbReference type="EMBL" id="JBHMEY010000028">
    <property type="protein sequence ID" value="MFB9096924.1"/>
    <property type="molecule type" value="Genomic_DNA"/>
</dbReference>
<evidence type="ECO:0000313" key="2">
    <source>
        <dbReference type="Proteomes" id="UP001589607"/>
    </source>
</evidence>
<comment type="caution">
    <text evidence="1">The sequence shown here is derived from an EMBL/GenBank/DDBJ whole genome shotgun (WGS) entry which is preliminary data.</text>
</comment>
<reference evidence="1 2" key="1">
    <citation type="submission" date="2024-09" db="EMBL/GenBank/DDBJ databases">
        <authorList>
            <person name="Sun Q."/>
            <person name="Mori K."/>
        </authorList>
    </citation>
    <scope>NUCLEOTIDE SEQUENCE [LARGE SCALE GENOMIC DNA]</scope>
    <source>
        <strain evidence="1 2">CECT 7955</strain>
    </source>
</reference>
<organism evidence="1 2">
    <name type="scientific">Flavobacterium jumunjinense</name>
    <dbReference type="NCBI Taxonomy" id="998845"/>
    <lineage>
        <taxon>Bacteria</taxon>
        <taxon>Pseudomonadati</taxon>
        <taxon>Bacteroidota</taxon>
        <taxon>Flavobacteriia</taxon>
        <taxon>Flavobacteriales</taxon>
        <taxon>Flavobacteriaceae</taxon>
        <taxon>Flavobacterium</taxon>
    </lineage>
</organism>
<accession>A0ABV5GNG8</accession>
<name>A0ABV5GNG8_9FLAO</name>
<dbReference type="RefSeq" id="WP_236452841.1">
    <property type="nucleotide sequence ID" value="NZ_CBCSGE010000031.1"/>
</dbReference>
<dbReference type="Proteomes" id="UP001589607">
    <property type="component" value="Unassembled WGS sequence"/>
</dbReference>
<gene>
    <name evidence="1" type="ORF">ACFFVF_10385</name>
</gene>